<sequence length="302" mass="33557">MSEAKKSKPELQLFDQHVHGGGGYSFASDNVETILKAYGAQEEHGTGYLLATYVTLPYERLRRCLKALREAMKIEKGIIGAYLEGPFINPGKSGGMKTEYITGWNFVDFRRLLEEFADIIKLVVVAPERDADLTILKLVKSYGIKVSIGHTTASYEQTLNYIEQGADMVTHIFNAMAGFHHRSPGPAVASLLSHVYCEIIPQFDHIHPATLELVFALKKNKLVFISDGTPLAAGGPKRMFFGGREVFKKDGACYNEEGRLYGSAMTLFEGLRNVSEVLGVKVDDLISMNKNFAESFWGVRYA</sequence>
<gene>
    <name evidence="3" type="primary">nagA</name>
    <name evidence="3" type="ORF">TST_1636</name>
</gene>
<comment type="similarity">
    <text evidence="1">Belongs to the metallo-dependent hydrolases superfamily. NagA family.</text>
</comment>
<dbReference type="Gene3D" id="3.20.20.140">
    <property type="entry name" value="Metal-dependent hydrolases"/>
    <property type="match status" value="1"/>
</dbReference>
<organism evidence="3 4">
    <name type="scientific">Thermosulfidibacter takaii (strain DSM 17441 / JCM 13301 / NBRC 103674 / ABI70S6)</name>
    <dbReference type="NCBI Taxonomy" id="1298851"/>
    <lineage>
        <taxon>Bacteria</taxon>
        <taxon>Pseudomonadati</taxon>
        <taxon>Thermosulfidibacterota</taxon>
        <taxon>Thermosulfidibacteria</taxon>
        <taxon>Thermosulfidibacterales</taxon>
        <taxon>Thermosulfidibacteraceae</taxon>
    </lineage>
</organism>
<dbReference type="PANTHER" id="PTHR11113:SF14">
    <property type="entry name" value="N-ACETYLGLUCOSAMINE-6-PHOSPHATE DEACETYLASE"/>
    <property type="match status" value="1"/>
</dbReference>
<dbReference type="KEGG" id="ttk:TST_1636"/>
<dbReference type="Proteomes" id="UP000063234">
    <property type="component" value="Chromosome"/>
</dbReference>
<dbReference type="AlphaFoldDB" id="A0A0S3QVS4"/>
<dbReference type="RefSeq" id="WP_068550586.1">
    <property type="nucleotide sequence ID" value="NZ_AP013035.1"/>
</dbReference>
<dbReference type="STRING" id="1298851.TST_1636"/>
<dbReference type="GO" id="GO:0008448">
    <property type="term" value="F:N-acetylglucosamine-6-phosphate deacetylase activity"/>
    <property type="evidence" value="ECO:0007669"/>
    <property type="project" value="UniProtKB-EC"/>
</dbReference>
<protein>
    <submittedName>
        <fullName evidence="3">N-acetylglucosamine-6-phosphate deacetylase</fullName>
        <ecNumber evidence="3">3.5.1.25</ecNumber>
    </submittedName>
</protein>
<dbReference type="SUPFAM" id="SSF51556">
    <property type="entry name" value="Metallo-dependent hydrolases"/>
    <property type="match status" value="1"/>
</dbReference>
<keyword evidence="4" id="KW-1185">Reference proteome</keyword>
<evidence type="ECO:0000313" key="3">
    <source>
        <dbReference type="EMBL" id="BAT72420.1"/>
    </source>
</evidence>
<accession>A0A0S3QVS4</accession>
<dbReference type="PANTHER" id="PTHR11113">
    <property type="entry name" value="N-ACETYLGLUCOSAMINE-6-PHOSPHATE DEACETYLASE"/>
    <property type="match status" value="1"/>
</dbReference>
<proteinExistence type="inferred from homology"/>
<dbReference type="OrthoDB" id="9776488at2"/>
<name>A0A0S3QVS4_THET7</name>
<dbReference type="EC" id="3.5.1.25" evidence="3"/>
<evidence type="ECO:0000313" key="4">
    <source>
        <dbReference type="Proteomes" id="UP000063234"/>
    </source>
</evidence>
<dbReference type="InterPro" id="IPR032466">
    <property type="entry name" value="Metal_Hydrolase"/>
</dbReference>
<reference evidence="4" key="1">
    <citation type="journal article" date="2018" name="Science">
        <title>A primordial and reversible TCA cycle in a facultatively chemolithoautotrophic thermophile.</title>
        <authorList>
            <person name="Nunoura T."/>
            <person name="Chikaraishi Y."/>
            <person name="Izaki R."/>
            <person name="Suwa T."/>
            <person name="Sato T."/>
            <person name="Harada T."/>
            <person name="Mori K."/>
            <person name="Kato Y."/>
            <person name="Miyazaki M."/>
            <person name="Shimamura S."/>
            <person name="Yanagawa K."/>
            <person name="Shuto A."/>
            <person name="Ohkouchi N."/>
            <person name="Fujita N."/>
            <person name="Takaki Y."/>
            <person name="Atomi H."/>
            <person name="Takai K."/>
        </authorList>
    </citation>
    <scope>NUCLEOTIDE SEQUENCE [LARGE SCALE GENOMIC DNA]</scope>
    <source>
        <strain evidence="4">DSM 17441 / JCM 13301 / NBRC 103674 / ABI70S6</strain>
    </source>
</reference>
<evidence type="ECO:0000256" key="2">
    <source>
        <dbReference type="ARBA" id="ARBA00022801"/>
    </source>
</evidence>
<dbReference type="EMBL" id="AP013035">
    <property type="protein sequence ID" value="BAT72420.1"/>
    <property type="molecule type" value="Genomic_DNA"/>
</dbReference>
<keyword evidence="2 3" id="KW-0378">Hydrolase</keyword>
<evidence type="ECO:0000256" key="1">
    <source>
        <dbReference type="ARBA" id="ARBA00010716"/>
    </source>
</evidence>
<dbReference type="GO" id="GO:0006046">
    <property type="term" value="P:N-acetylglucosamine catabolic process"/>
    <property type="evidence" value="ECO:0007669"/>
    <property type="project" value="TreeGrafter"/>
</dbReference>